<evidence type="ECO:0000256" key="4">
    <source>
        <dbReference type="ARBA" id="ARBA00022679"/>
    </source>
</evidence>
<gene>
    <name evidence="8" type="ORF">WG219_04565</name>
</gene>
<dbReference type="EC" id="2.7.13.3" evidence="2"/>
<dbReference type="PROSITE" id="PS50113">
    <property type="entry name" value="PAC"/>
    <property type="match status" value="1"/>
</dbReference>
<dbReference type="SUPFAM" id="SSF55785">
    <property type="entry name" value="PYP-like sensor domain (PAS domain)"/>
    <property type="match status" value="3"/>
</dbReference>
<name>A0ABZ2RIA4_ECTME</name>
<keyword evidence="9" id="KW-1185">Reference proteome</keyword>
<dbReference type="Gene3D" id="3.30.450.20">
    <property type="entry name" value="PAS domain"/>
    <property type="match status" value="3"/>
</dbReference>
<feature type="domain" description="PAS" evidence="6">
    <location>
        <begin position="75"/>
        <end position="121"/>
    </location>
</feature>
<dbReference type="PROSITE" id="PS50112">
    <property type="entry name" value="PAS"/>
    <property type="match status" value="3"/>
</dbReference>
<evidence type="ECO:0000313" key="8">
    <source>
        <dbReference type="EMBL" id="WXL26759.1"/>
    </source>
</evidence>
<dbReference type="PANTHER" id="PTHR43304">
    <property type="entry name" value="PHYTOCHROME-LIKE PROTEIN CPH1"/>
    <property type="match status" value="1"/>
</dbReference>
<evidence type="ECO:0000313" key="9">
    <source>
        <dbReference type="Proteomes" id="UP001476583"/>
    </source>
</evidence>
<dbReference type="SMART" id="SM00065">
    <property type="entry name" value="GAF"/>
    <property type="match status" value="1"/>
</dbReference>
<evidence type="ECO:0000256" key="5">
    <source>
        <dbReference type="ARBA" id="ARBA00022777"/>
    </source>
</evidence>
<dbReference type="InterPro" id="IPR013767">
    <property type="entry name" value="PAS_fold"/>
</dbReference>
<feature type="domain" description="PAC" evidence="7">
    <location>
        <begin position="249"/>
        <end position="300"/>
    </location>
</feature>
<dbReference type="Pfam" id="PF13426">
    <property type="entry name" value="PAS_9"/>
    <property type="match status" value="1"/>
</dbReference>
<dbReference type="SUPFAM" id="SSF55781">
    <property type="entry name" value="GAF domain-like"/>
    <property type="match status" value="1"/>
</dbReference>
<dbReference type="Pfam" id="PF13185">
    <property type="entry name" value="GAF_2"/>
    <property type="match status" value="1"/>
</dbReference>
<protein>
    <recommendedName>
        <fullName evidence="2">histidine kinase</fullName>
        <ecNumber evidence="2">2.7.13.3</ecNumber>
    </recommendedName>
</protein>
<organism evidence="8 9">
    <name type="scientific">Ectopseudomonas mendocina</name>
    <name type="common">Pseudomonas mendocina</name>
    <dbReference type="NCBI Taxonomy" id="300"/>
    <lineage>
        <taxon>Bacteria</taxon>
        <taxon>Pseudomonadati</taxon>
        <taxon>Pseudomonadota</taxon>
        <taxon>Gammaproteobacteria</taxon>
        <taxon>Pseudomonadales</taxon>
        <taxon>Pseudomonadaceae</taxon>
        <taxon>Ectopseudomonas</taxon>
    </lineage>
</organism>
<reference evidence="8 9" key="1">
    <citation type="submission" date="2024-03" db="EMBL/GenBank/DDBJ databases">
        <title>Complete genome of BD2.</title>
        <authorList>
            <person name="Cao G."/>
        </authorList>
    </citation>
    <scope>NUCLEOTIDE SEQUENCE [LARGE SCALE GENOMIC DNA]</scope>
    <source>
        <strain evidence="8 9">BD2</strain>
    </source>
</reference>
<dbReference type="InterPro" id="IPR029016">
    <property type="entry name" value="GAF-like_dom_sf"/>
</dbReference>
<evidence type="ECO:0000259" key="7">
    <source>
        <dbReference type="PROSITE" id="PS50113"/>
    </source>
</evidence>
<dbReference type="Proteomes" id="UP001476583">
    <property type="component" value="Chromosome"/>
</dbReference>
<feature type="domain" description="PAS" evidence="6">
    <location>
        <begin position="173"/>
        <end position="227"/>
    </location>
</feature>
<dbReference type="InterPro" id="IPR035965">
    <property type="entry name" value="PAS-like_dom_sf"/>
</dbReference>
<evidence type="ECO:0000256" key="3">
    <source>
        <dbReference type="ARBA" id="ARBA00022553"/>
    </source>
</evidence>
<dbReference type="SMART" id="SM00086">
    <property type="entry name" value="PAC"/>
    <property type="match status" value="2"/>
</dbReference>
<evidence type="ECO:0000259" key="6">
    <source>
        <dbReference type="PROSITE" id="PS50112"/>
    </source>
</evidence>
<dbReference type="CDD" id="cd00130">
    <property type="entry name" value="PAS"/>
    <property type="match status" value="3"/>
</dbReference>
<dbReference type="InterPro" id="IPR003018">
    <property type="entry name" value="GAF"/>
</dbReference>
<dbReference type="InterPro" id="IPR052162">
    <property type="entry name" value="Sensor_kinase/Photoreceptor"/>
</dbReference>
<dbReference type="EMBL" id="CP148074">
    <property type="protein sequence ID" value="WXL26759.1"/>
    <property type="molecule type" value="Genomic_DNA"/>
</dbReference>
<dbReference type="SMART" id="SM00091">
    <property type="entry name" value="PAS"/>
    <property type="match status" value="3"/>
</dbReference>
<dbReference type="Pfam" id="PF00989">
    <property type="entry name" value="PAS"/>
    <property type="match status" value="1"/>
</dbReference>
<comment type="catalytic activity">
    <reaction evidence="1">
        <text>ATP + protein L-histidine = ADP + protein N-phospho-L-histidine.</text>
        <dbReference type="EC" id="2.7.13.3"/>
    </reaction>
</comment>
<keyword evidence="5" id="KW-0418">Kinase</keyword>
<dbReference type="InterPro" id="IPR000014">
    <property type="entry name" value="PAS"/>
</dbReference>
<dbReference type="Gene3D" id="3.30.450.40">
    <property type="match status" value="1"/>
</dbReference>
<dbReference type="PANTHER" id="PTHR43304:SF1">
    <property type="entry name" value="PAC DOMAIN-CONTAINING PROTEIN"/>
    <property type="match status" value="1"/>
</dbReference>
<proteinExistence type="predicted"/>
<keyword evidence="3" id="KW-0597">Phosphoprotein</keyword>
<evidence type="ECO:0000256" key="2">
    <source>
        <dbReference type="ARBA" id="ARBA00012438"/>
    </source>
</evidence>
<evidence type="ECO:0000256" key="1">
    <source>
        <dbReference type="ARBA" id="ARBA00000085"/>
    </source>
</evidence>
<keyword evidence="4" id="KW-0808">Transferase</keyword>
<sequence length="587" mass="66239">MLSLLVNDADVLQQLQTLKGLVFALASAALVFFTCYKGLNSRRRQLHRLGQSEQMLYLVQSHCTMGTWEYREDFFWNPAALKILGRDSNDEQASLAHLLTWLHPSERGAVQRAVQALIDSQIELNVCARLSQPAQQQPVWILLHGEVSADGRILGTVQDISEQKHAESALHESEMRFRQLFEQTPRIAVQGYDRDNRVIFWNEASAQLYGYNINEVLGRRMEELIIPPLQRSKMSSASHLWQRNGSAVSTGEIQLQRKDGSMVWVHSSQLVIRNRLDQLEKYHIDIDLTEQKKMHQELLVSESRYRALVNHLADAIFIIDSNNHLSFLNPAWEQISGHNINESLGSPLHRFIPELGHMPLIQHLDDLRNGVQSNLRLECQMLTDKGQVRRVELQLNRSEPDGCLHGSLRDVQERYQTQHLQQARNAVLDKLLGHKSLEDILDVITRSLEAIQPDMRVSIMLLDSQHCLYIGSAPSLPQNYCQAIDGIQANPGVGSCGHAAYTGELVIAEDISTHPNWQGYQDLALSSGLQACWSLPFKDDCGNVLGTFGVYYPRPASPSQADITLVTEFTRLAGLAVQSCGRQEQAN</sequence>
<dbReference type="InterPro" id="IPR001610">
    <property type="entry name" value="PAC"/>
</dbReference>
<feature type="domain" description="PAS" evidence="6">
    <location>
        <begin position="301"/>
        <end position="345"/>
    </location>
</feature>
<accession>A0ABZ2RIA4</accession>
<dbReference type="InterPro" id="IPR000700">
    <property type="entry name" value="PAS-assoc_C"/>
</dbReference>
<dbReference type="NCBIfam" id="TIGR00229">
    <property type="entry name" value="sensory_box"/>
    <property type="match status" value="2"/>
</dbReference>